<proteinExistence type="predicted"/>
<dbReference type="Pfam" id="PF13177">
    <property type="entry name" value="DNA_pol3_delta2"/>
    <property type="match status" value="1"/>
</dbReference>
<accession>A0A832I6F6</accession>
<sequence>MRLTHKHLQVSAVKEILERLKSFLRTNVGSSVCVRSREQSLLKRVRSVVAELTKEYLIFTEPSIDEVRQAEEFLYTASGDGVKIVVLERFERSSIEAMNAFLKTLEEPPLHSLVVLTSVKFRDLPQTIRSRVKVFDFFVPLSFYEGLKDKISFEPELLLRLCKADFDVAEYVNEVSGEIEAVHFEPSSFLSLFKDEELRPHEKVQALLALNDLFTRFKNGELNDRSFVELYTTMVEEAKKLELNRVIFQLSWLSEIVLEHHGVNDLSVYRWFDSILRNKFLNFNSQLTFANLLIKFRRCSRR</sequence>
<organism evidence="2">
    <name type="scientific">Pseudothermotoga hypogea</name>
    <dbReference type="NCBI Taxonomy" id="57487"/>
    <lineage>
        <taxon>Bacteria</taxon>
        <taxon>Thermotogati</taxon>
        <taxon>Thermotogota</taxon>
        <taxon>Thermotogae</taxon>
        <taxon>Thermotogales</taxon>
        <taxon>Thermotogaceae</taxon>
        <taxon>Pseudothermotoga</taxon>
    </lineage>
</organism>
<dbReference type="InterPro" id="IPR054510">
    <property type="entry name" value="Tm0771-like_C"/>
</dbReference>
<gene>
    <name evidence="2" type="ORF">ENW55_05030</name>
</gene>
<name>A0A832I6F6_9THEM</name>
<feature type="domain" description="Tm0771-like C-terminal" evidence="1">
    <location>
        <begin position="213"/>
        <end position="298"/>
    </location>
</feature>
<dbReference type="AlphaFoldDB" id="A0A832I6F6"/>
<dbReference type="EMBL" id="DTKQ01000036">
    <property type="protein sequence ID" value="HGZ79326.1"/>
    <property type="molecule type" value="Genomic_DNA"/>
</dbReference>
<evidence type="ECO:0000259" key="1">
    <source>
        <dbReference type="Pfam" id="PF22227"/>
    </source>
</evidence>
<dbReference type="Gene3D" id="3.40.50.300">
    <property type="entry name" value="P-loop containing nucleotide triphosphate hydrolases"/>
    <property type="match status" value="1"/>
</dbReference>
<evidence type="ECO:0000313" key="2">
    <source>
        <dbReference type="EMBL" id="HGZ79326.1"/>
    </source>
</evidence>
<reference evidence="2" key="1">
    <citation type="journal article" date="2020" name="mSystems">
        <title>Genome- and Community-Level Interaction Insights into Carbon Utilization and Element Cycling Functions of Hydrothermarchaeota in Hydrothermal Sediment.</title>
        <authorList>
            <person name="Zhou Z."/>
            <person name="Liu Y."/>
            <person name="Xu W."/>
            <person name="Pan J."/>
            <person name="Luo Z.H."/>
            <person name="Li M."/>
        </authorList>
    </citation>
    <scope>NUCLEOTIDE SEQUENCE [LARGE SCALE GENOMIC DNA]</scope>
    <source>
        <strain evidence="2">SpSt-86</strain>
    </source>
</reference>
<protein>
    <recommendedName>
        <fullName evidence="1">Tm0771-like C-terminal domain-containing protein</fullName>
    </recommendedName>
</protein>
<dbReference type="SUPFAM" id="SSF52540">
    <property type="entry name" value="P-loop containing nucleoside triphosphate hydrolases"/>
    <property type="match status" value="1"/>
</dbReference>
<dbReference type="InterPro" id="IPR027417">
    <property type="entry name" value="P-loop_NTPase"/>
</dbReference>
<dbReference type="Gene3D" id="1.20.272.10">
    <property type="match status" value="1"/>
</dbReference>
<comment type="caution">
    <text evidence="2">The sequence shown here is derived from an EMBL/GenBank/DDBJ whole genome shotgun (WGS) entry which is preliminary data.</text>
</comment>
<dbReference type="Pfam" id="PF22227">
    <property type="entry name" value="DNA_pol3_gamma_R_C"/>
    <property type="match status" value="1"/>
</dbReference>